<dbReference type="Pfam" id="PF01757">
    <property type="entry name" value="Acyl_transf_3"/>
    <property type="match status" value="1"/>
</dbReference>
<name>A0A1V8TFZ0_9PEZI</name>
<dbReference type="STRING" id="1507870.A0A1V8TFZ0"/>
<protein>
    <recommendedName>
        <fullName evidence="2">Acyltransferase 3 domain-containing protein</fullName>
    </recommendedName>
</protein>
<dbReference type="InParanoid" id="A0A1V8TFZ0"/>
<evidence type="ECO:0000256" key="1">
    <source>
        <dbReference type="SAM" id="Phobius"/>
    </source>
</evidence>
<evidence type="ECO:0000259" key="2">
    <source>
        <dbReference type="Pfam" id="PF01757"/>
    </source>
</evidence>
<keyword evidence="1" id="KW-1133">Transmembrane helix</keyword>
<dbReference type="PANTHER" id="PTHR23028:SF134">
    <property type="entry name" value="PUTATIVE (AFU_ORTHOLOGUE AFUA_4G08520)-RELATED"/>
    <property type="match status" value="1"/>
</dbReference>
<evidence type="ECO:0000313" key="4">
    <source>
        <dbReference type="Proteomes" id="UP000192596"/>
    </source>
</evidence>
<proteinExistence type="predicted"/>
<dbReference type="Proteomes" id="UP000192596">
    <property type="component" value="Unassembled WGS sequence"/>
</dbReference>
<feature type="transmembrane region" description="Helical" evidence="1">
    <location>
        <begin position="274"/>
        <end position="295"/>
    </location>
</feature>
<dbReference type="PANTHER" id="PTHR23028">
    <property type="entry name" value="ACETYLTRANSFERASE"/>
    <property type="match status" value="1"/>
</dbReference>
<organism evidence="3 4">
    <name type="scientific">Cryoendolithus antarcticus</name>
    <dbReference type="NCBI Taxonomy" id="1507870"/>
    <lineage>
        <taxon>Eukaryota</taxon>
        <taxon>Fungi</taxon>
        <taxon>Dikarya</taxon>
        <taxon>Ascomycota</taxon>
        <taxon>Pezizomycotina</taxon>
        <taxon>Dothideomycetes</taxon>
        <taxon>Dothideomycetidae</taxon>
        <taxon>Cladosporiales</taxon>
        <taxon>Cladosporiaceae</taxon>
        <taxon>Cryoendolithus</taxon>
    </lineage>
</organism>
<feature type="domain" description="Acyltransferase 3" evidence="2">
    <location>
        <begin position="70"/>
        <end position="438"/>
    </location>
</feature>
<dbReference type="AlphaFoldDB" id="A0A1V8TFZ0"/>
<keyword evidence="1" id="KW-0472">Membrane</keyword>
<feature type="transmembrane region" description="Helical" evidence="1">
    <location>
        <begin position="381"/>
        <end position="399"/>
    </location>
</feature>
<keyword evidence="4" id="KW-1185">Reference proteome</keyword>
<dbReference type="InterPro" id="IPR002656">
    <property type="entry name" value="Acyl_transf_3_dom"/>
</dbReference>
<feature type="transmembrane region" description="Helical" evidence="1">
    <location>
        <begin position="478"/>
        <end position="497"/>
    </location>
</feature>
<feature type="transmembrane region" description="Helical" evidence="1">
    <location>
        <begin position="75"/>
        <end position="94"/>
    </location>
</feature>
<feature type="transmembrane region" description="Helical" evidence="1">
    <location>
        <begin position="114"/>
        <end position="144"/>
    </location>
</feature>
<keyword evidence="1" id="KW-0812">Transmembrane</keyword>
<feature type="transmembrane region" description="Helical" evidence="1">
    <location>
        <begin position="419"/>
        <end position="438"/>
    </location>
</feature>
<evidence type="ECO:0000313" key="3">
    <source>
        <dbReference type="EMBL" id="OQO10151.1"/>
    </source>
</evidence>
<feature type="transmembrane region" description="Helical" evidence="1">
    <location>
        <begin position="175"/>
        <end position="194"/>
    </location>
</feature>
<dbReference type="InterPro" id="IPR050879">
    <property type="entry name" value="Acyltransferase_3"/>
</dbReference>
<sequence length="522" mass="60479">MTRRLSNDNMTVENGHLGLLEKPVEPRASIRDIVRNMTPQFVFHAILELLRPEFFSRRKTAPAPRKGNTAWLDGLRGAAAFGVCIMHLTVYTHHDLERCYGAQLGFMEDKGKNYSVLALPVIRLPFLSGHFAVMLFFVISGYVLPRRMVSLIHQGRREEFLEAANSAMFRRPMRLLLPVVWSTLILAIIWHFPFEIKTAFPTHRPSLFAELRSWAWESSMFVYFFKNGLLWTYYNAHSWTIPVELRGSMFIFVWLFATHQASIRTRVWANVGMIFYLALGTPGAWYAGFFSGLLLSETELLSHDPDAPWFPWKTAVDYFRAKPLTRQVLLHVFLGIGTYLASQPSSDWGSREQTLGNCPGWITLSKMIPQVYETEGSNHRWFWLFWAAWIVVYCIREIAWIRSIFETNFAQYLGRHSFALYLVHGPIIGLFSDRLFYLTGFRGPKPLMDNPYEPFLALYNKWHDAAWWPIPDGGPQGLEYNFVIVVLLSLPVMLYCAEVGTRVFDEPSVKLSSWAYKKWKRS</sequence>
<comment type="caution">
    <text evidence="3">The sequence shown here is derived from an EMBL/GenBank/DDBJ whole genome shotgun (WGS) entry which is preliminary data.</text>
</comment>
<dbReference type="GO" id="GO:0016747">
    <property type="term" value="F:acyltransferase activity, transferring groups other than amino-acyl groups"/>
    <property type="evidence" value="ECO:0007669"/>
    <property type="project" value="InterPro"/>
</dbReference>
<gene>
    <name evidence="3" type="ORF">B0A48_04508</name>
</gene>
<reference evidence="4" key="1">
    <citation type="submission" date="2017-03" db="EMBL/GenBank/DDBJ databases">
        <title>Genomes of endolithic fungi from Antarctica.</title>
        <authorList>
            <person name="Coleine C."/>
            <person name="Masonjones S."/>
            <person name="Stajich J.E."/>
        </authorList>
    </citation>
    <scope>NUCLEOTIDE SEQUENCE [LARGE SCALE GENOMIC DNA]</scope>
    <source>
        <strain evidence="4">CCFEE 5527</strain>
    </source>
</reference>
<accession>A0A1V8TFZ0</accession>
<dbReference type="EMBL" id="NAJO01000009">
    <property type="protein sequence ID" value="OQO10151.1"/>
    <property type="molecule type" value="Genomic_DNA"/>
</dbReference>
<dbReference type="OrthoDB" id="5819582at2759"/>